<dbReference type="EMBL" id="JALPRF010000008">
    <property type="protein sequence ID" value="MCK8495436.1"/>
    <property type="molecule type" value="Genomic_DNA"/>
</dbReference>
<sequence length="236" mass="24454">MKRKHQISFLLLVVGLAGTFTAQAQPPVAPGPGKPGPIALAGPRPPQTSSIVALTSLSGTVQQFTANDESVLNGFTLNTGSQTVAVEFPPHLGQAIQAAGKTGSKVTVSGVSDTTPEGTTMFRLVSLTNGNTVVTDTPPAAPAVLPTPTPISVKGKVVEYQVDRQGQVNGLRLSDQTLVRVPPHVAGQLVSIAPKESTISVEGYVHPVGEGQVRLSKQTVVEATQITVNGKSFLVR</sequence>
<organism evidence="2 3">
    <name type="scientific">Spirosoma liriopis</name>
    <dbReference type="NCBI Taxonomy" id="2937440"/>
    <lineage>
        <taxon>Bacteria</taxon>
        <taxon>Pseudomonadati</taxon>
        <taxon>Bacteroidota</taxon>
        <taxon>Cytophagia</taxon>
        <taxon>Cytophagales</taxon>
        <taxon>Cytophagaceae</taxon>
        <taxon>Spirosoma</taxon>
    </lineage>
</organism>
<dbReference type="Proteomes" id="UP001202180">
    <property type="component" value="Unassembled WGS sequence"/>
</dbReference>
<name>A0ABT0HTE6_9BACT</name>
<feature type="chain" id="PRO_5045838334" description="DUF5666 domain-containing protein" evidence="1">
    <location>
        <begin position="25"/>
        <end position="236"/>
    </location>
</feature>
<feature type="signal peptide" evidence="1">
    <location>
        <begin position="1"/>
        <end position="24"/>
    </location>
</feature>
<proteinExistence type="predicted"/>
<accession>A0ABT0HTE6</accession>
<keyword evidence="3" id="KW-1185">Reference proteome</keyword>
<evidence type="ECO:0000313" key="2">
    <source>
        <dbReference type="EMBL" id="MCK8495436.1"/>
    </source>
</evidence>
<reference evidence="2 3" key="1">
    <citation type="submission" date="2022-04" db="EMBL/GenBank/DDBJ databases">
        <title>Spirosoma sp. strain RP8 genome sequencing and assembly.</title>
        <authorList>
            <person name="Jung Y."/>
        </authorList>
    </citation>
    <scope>NUCLEOTIDE SEQUENCE [LARGE SCALE GENOMIC DNA]</scope>
    <source>
        <strain evidence="2 3">RP8</strain>
    </source>
</reference>
<evidence type="ECO:0000256" key="1">
    <source>
        <dbReference type="SAM" id="SignalP"/>
    </source>
</evidence>
<evidence type="ECO:0000313" key="3">
    <source>
        <dbReference type="Proteomes" id="UP001202180"/>
    </source>
</evidence>
<comment type="caution">
    <text evidence="2">The sequence shown here is derived from an EMBL/GenBank/DDBJ whole genome shotgun (WGS) entry which is preliminary data.</text>
</comment>
<protein>
    <recommendedName>
        <fullName evidence="4">DUF5666 domain-containing protein</fullName>
    </recommendedName>
</protein>
<gene>
    <name evidence="2" type="ORF">M0L20_26460</name>
</gene>
<keyword evidence="1" id="KW-0732">Signal</keyword>
<evidence type="ECO:0008006" key="4">
    <source>
        <dbReference type="Google" id="ProtNLM"/>
    </source>
</evidence>
<dbReference type="RefSeq" id="WP_248480216.1">
    <property type="nucleotide sequence ID" value="NZ_JALPRF010000008.1"/>
</dbReference>